<comment type="caution">
    <text evidence="1">The sequence shown here is derived from an EMBL/GenBank/DDBJ whole genome shotgun (WGS) entry which is preliminary data.</text>
</comment>
<keyword evidence="2" id="KW-1185">Reference proteome</keyword>
<protein>
    <submittedName>
        <fullName evidence="1">Uncharacterized protein</fullName>
    </submittedName>
</protein>
<dbReference type="AlphaFoldDB" id="A0A1U7J1N4"/>
<accession>A0A1U7J1N4</accession>
<reference evidence="1 2" key="1">
    <citation type="submission" date="2016-11" db="EMBL/GenBank/DDBJ databases">
        <title>Draft Genome Sequences of Nine Cyanobacterial Strains from Diverse Habitats.</title>
        <authorList>
            <person name="Zhu T."/>
            <person name="Hou S."/>
            <person name="Lu X."/>
            <person name="Hess W.R."/>
        </authorList>
    </citation>
    <scope>NUCLEOTIDE SEQUENCE [LARGE SCALE GENOMIC DNA]</scope>
    <source>
        <strain evidence="1 2">NIES-30</strain>
    </source>
</reference>
<organism evidence="1 2">
    <name type="scientific">Phormidium tenue NIES-30</name>
    <dbReference type="NCBI Taxonomy" id="549789"/>
    <lineage>
        <taxon>Bacteria</taxon>
        <taxon>Bacillati</taxon>
        <taxon>Cyanobacteriota</taxon>
        <taxon>Cyanophyceae</taxon>
        <taxon>Oscillatoriophycideae</taxon>
        <taxon>Oscillatoriales</taxon>
        <taxon>Oscillatoriaceae</taxon>
        <taxon>Phormidium</taxon>
    </lineage>
</organism>
<evidence type="ECO:0000313" key="2">
    <source>
        <dbReference type="Proteomes" id="UP000185557"/>
    </source>
</evidence>
<dbReference type="EMBL" id="MRCG01000015">
    <property type="protein sequence ID" value="OKH45828.1"/>
    <property type="molecule type" value="Genomic_DNA"/>
</dbReference>
<gene>
    <name evidence="1" type="ORF">NIES30_18265</name>
</gene>
<dbReference type="Proteomes" id="UP000185557">
    <property type="component" value="Unassembled WGS sequence"/>
</dbReference>
<proteinExistence type="predicted"/>
<name>A0A1U7J1N4_9CYAN</name>
<evidence type="ECO:0000313" key="1">
    <source>
        <dbReference type="EMBL" id="OKH45828.1"/>
    </source>
</evidence>
<sequence>MQIHVLMFAEIVAGIVEPSLIEKLQSILGESWTYESLELQIYDKDYPYLTGSEQDDFPEHDHLMPKDGLTEYRLGKLDEAAGMFKALAAALRARG</sequence>